<dbReference type="InterPro" id="IPR043128">
    <property type="entry name" value="Rev_trsase/Diguanyl_cyclase"/>
</dbReference>
<keyword evidence="7" id="KW-1185">Reference proteome</keyword>
<dbReference type="PROSITE" id="PS50887">
    <property type="entry name" value="GGDEF"/>
    <property type="match status" value="1"/>
</dbReference>
<gene>
    <name evidence="6" type="ORF">GTW51_10380</name>
</gene>
<dbReference type="FunFam" id="3.30.70.270:FF:000001">
    <property type="entry name" value="Diguanylate cyclase domain protein"/>
    <property type="match status" value="1"/>
</dbReference>
<protein>
    <recommendedName>
        <fullName evidence="1">diguanylate cyclase</fullName>
        <ecNumber evidence="1">2.7.7.65</ecNumber>
    </recommendedName>
</protein>
<keyword evidence="4" id="KW-0472">Membrane</keyword>
<dbReference type="Gene3D" id="3.30.70.270">
    <property type="match status" value="1"/>
</dbReference>
<dbReference type="GO" id="GO:0005886">
    <property type="term" value="C:plasma membrane"/>
    <property type="evidence" value="ECO:0007669"/>
    <property type="project" value="TreeGrafter"/>
</dbReference>
<feature type="region of interest" description="Disordered" evidence="3">
    <location>
        <begin position="420"/>
        <end position="458"/>
    </location>
</feature>
<dbReference type="GO" id="GO:1902201">
    <property type="term" value="P:negative regulation of bacterial-type flagellum-dependent cell motility"/>
    <property type="evidence" value="ECO:0007669"/>
    <property type="project" value="TreeGrafter"/>
</dbReference>
<organism evidence="6 7">
    <name type="scientific">Aurantimonas aggregata</name>
    <dbReference type="NCBI Taxonomy" id="2047720"/>
    <lineage>
        <taxon>Bacteria</taxon>
        <taxon>Pseudomonadati</taxon>
        <taxon>Pseudomonadota</taxon>
        <taxon>Alphaproteobacteria</taxon>
        <taxon>Hyphomicrobiales</taxon>
        <taxon>Aurantimonadaceae</taxon>
        <taxon>Aurantimonas</taxon>
    </lineage>
</organism>
<comment type="catalytic activity">
    <reaction evidence="2">
        <text>2 GTP = 3',3'-c-di-GMP + 2 diphosphate</text>
        <dbReference type="Rhea" id="RHEA:24898"/>
        <dbReference type="ChEBI" id="CHEBI:33019"/>
        <dbReference type="ChEBI" id="CHEBI:37565"/>
        <dbReference type="ChEBI" id="CHEBI:58805"/>
        <dbReference type="EC" id="2.7.7.65"/>
    </reaction>
</comment>
<evidence type="ECO:0000256" key="1">
    <source>
        <dbReference type="ARBA" id="ARBA00012528"/>
    </source>
</evidence>
<feature type="transmembrane region" description="Helical" evidence="4">
    <location>
        <begin position="155"/>
        <end position="188"/>
    </location>
</feature>
<proteinExistence type="predicted"/>
<dbReference type="SUPFAM" id="SSF55073">
    <property type="entry name" value="Nucleotide cyclase"/>
    <property type="match status" value="1"/>
</dbReference>
<feature type="transmembrane region" description="Helical" evidence="4">
    <location>
        <begin position="194"/>
        <end position="217"/>
    </location>
</feature>
<feature type="transmembrane region" description="Helical" evidence="4">
    <location>
        <begin position="68"/>
        <end position="87"/>
    </location>
</feature>
<evidence type="ECO:0000256" key="4">
    <source>
        <dbReference type="SAM" id="Phobius"/>
    </source>
</evidence>
<feature type="compositionally biased region" description="Low complexity" evidence="3">
    <location>
        <begin position="433"/>
        <end position="451"/>
    </location>
</feature>
<dbReference type="GO" id="GO:0043709">
    <property type="term" value="P:cell adhesion involved in single-species biofilm formation"/>
    <property type="evidence" value="ECO:0007669"/>
    <property type="project" value="TreeGrafter"/>
</dbReference>
<evidence type="ECO:0000256" key="2">
    <source>
        <dbReference type="ARBA" id="ARBA00034247"/>
    </source>
</evidence>
<dbReference type="Proteomes" id="UP000476332">
    <property type="component" value="Unassembled WGS sequence"/>
</dbReference>
<keyword evidence="4" id="KW-1133">Transmembrane helix</keyword>
<evidence type="ECO:0000313" key="7">
    <source>
        <dbReference type="Proteomes" id="UP000476332"/>
    </source>
</evidence>
<comment type="caution">
    <text evidence="6">The sequence shown here is derived from an EMBL/GenBank/DDBJ whole genome shotgun (WGS) entry which is preliminary data.</text>
</comment>
<feature type="domain" description="GGDEF" evidence="5">
    <location>
        <begin position="283"/>
        <end position="420"/>
    </location>
</feature>
<evidence type="ECO:0000313" key="6">
    <source>
        <dbReference type="EMBL" id="NDV87108.1"/>
    </source>
</evidence>
<dbReference type="EMBL" id="JAAAMJ010000006">
    <property type="protein sequence ID" value="NDV87108.1"/>
    <property type="molecule type" value="Genomic_DNA"/>
</dbReference>
<dbReference type="Pfam" id="PF00990">
    <property type="entry name" value="GGDEF"/>
    <property type="match status" value="1"/>
</dbReference>
<name>A0A6L9MHF6_9HYPH</name>
<dbReference type="InterPro" id="IPR000160">
    <property type="entry name" value="GGDEF_dom"/>
</dbReference>
<dbReference type="InterPro" id="IPR029787">
    <property type="entry name" value="Nucleotide_cyclase"/>
</dbReference>
<sequence length="458" mass="49164">MTIQKHTALATPTHGHARPPLAVPNPAVMAEVERLLAGRTRSVRLTGEIHRLFRERSWPQTATIIRSWMKWVAILAMLTLVLSLLTLPEAISASMILPATILPPVAIAVLLLWRQPRALWLQQLSLVGGMALILLSIALAGVSAGGEFYERHLNIMLFVAITGIIIFSVPLAWTVTIAAIAMGIYVFFQFQNPGIALSSAVDGALFFASGIIATVVARRTMTLLAQKAFLLELRDRKRVEDLAEANDRLEQLARTDPLTGAANRRWMKEILDDIWVGHESAPAAVALLMCDLDDFKNLNDHLGHAEGDRCLVAVSAIIQGCLRRGNDHLARYGGEEFLVVLPGAGERGALAAAKRIRLAVEAAALPNPTSQTSPFVTVSIGLAVKVPGADISPEKLQNQADAALYQAKLAGRNRVVLHGSGDTDLIPSRDGVSAPPAASPPHSRAPSLAPANLASRTP</sequence>
<dbReference type="AlphaFoldDB" id="A0A6L9MHF6"/>
<keyword evidence="4" id="KW-0812">Transmembrane</keyword>
<feature type="transmembrane region" description="Helical" evidence="4">
    <location>
        <begin position="94"/>
        <end position="113"/>
    </location>
</feature>
<dbReference type="SMART" id="SM00267">
    <property type="entry name" value="GGDEF"/>
    <property type="match status" value="1"/>
</dbReference>
<dbReference type="PANTHER" id="PTHR45138">
    <property type="entry name" value="REGULATORY COMPONENTS OF SENSORY TRANSDUCTION SYSTEM"/>
    <property type="match status" value="1"/>
</dbReference>
<reference evidence="6 7" key="1">
    <citation type="submission" date="2020-01" db="EMBL/GenBank/DDBJ databases">
        <title>Genomes of bacteria type strains.</title>
        <authorList>
            <person name="Chen J."/>
            <person name="Zhu S."/>
            <person name="Chen J."/>
        </authorList>
    </citation>
    <scope>NUCLEOTIDE SEQUENCE [LARGE SCALE GENOMIC DNA]</scope>
    <source>
        <strain evidence="6 7">KCTC 52919</strain>
    </source>
</reference>
<dbReference type="InterPro" id="IPR050469">
    <property type="entry name" value="Diguanylate_Cyclase"/>
</dbReference>
<accession>A0A6L9MHF6</accession>
<dbReference type="PANTHER" id="PTHR45138:SF9">
    <property type="entry name" value="DIGUANYLATE CYCLASE DGCM-RELATED"/>
    <property type="match status" value="1"/>
</dbReference>
<evidence type="ECO:0000256" key="3">
    <source>
        <dbReference type="SAM" id="MobiDB-lite"/>
    </source>
</evidence>
<dbReference type="CDD" id="cd01949">
    <property type="entry name" value="GGDEF"/>
    <property type="match status" value="1"/>
</dbReference>
<dbReference type="RefSeq" id="WP_163043859.1">
    <property type="nucleotide sequence ID" value="NZ_JAAAMJ010000006.1"/>
</dbReference>
<evidence type="ECO:0000259" key="5">
    <source>
        <dbReference type="PROSITE" id="PS50887"/>
    </source>
</evidence>
<dbReference type="GO" id="GO:0052621">
    <property type="term" value="F:diguanylate cyclase activity"/>
    <property type="evidence" value="ECO:0007669"/>
    <property type="project" value="UniProtKB-EC"/>
</dbReference>
<dbReference type="EC" id="2.7.7.65" evidence="1"/>
<feature type="transmembrane region" description="Helical" evidence="4">
    <location>
        <begin position="119"/>
        <end position="143"/>
    </location>
</feature>
<dbReference type="NCBIfam" id="TIGR00254">
    <property type="entry name" value="GGDEF"/>
    <property type="match status" value="1"/>
</dbReference>
<feature type="region of interest" description="Disordered" evidence="3">
    <location>
        <begin position="1"/>
        <end position="20"/>
    </location>
</feature>